<evidence type="ECO:0000256" key="1">
    <source>
        <dbReference type="ARBA" id="ARBA00023015"/>
    </source>
</evidence>
<dbReference type="Proteomes" id="UP000239089">
    <property type="component" value="Unassembled WGS sequence"/>
</dbReference>
<dbReference type="InterPro" id="IPR051081">
    <property type="entry name" value="HTH_MetalResp_TranReg"/>
</dbReference>
<evidence type="ECO:0000256" key="2">
    <source>
        <dbReference type="ARBA" id="ARBA00023125"/>
    </source>
</evidence>
<dbReference type="PANTHER" id="PTHR33154:SF28">
    <property type="entry name" value="HTH-TYPE TRANSCRIPTIONAL REGULATOR YGAV-RELATED"/>
    <property type="match status" value="1"/>
</dbReference>
<dbReference type="OrthoDB" id="194599at2"/>
<organism evidence="4 5">
    <name type="scientific">Rhodoblastus sphagnicola</name>
    <dbReference type="NCBI Taxonomy" id="333368"/>
    <lineage>
        <taxon>Bacteria</taxon>
        <taxon>Pseudomonadati</taxon>
        <taxon>Pseudomonadota</taxon>
        <taxon>Alphaproteobacteria</taxon>
        <taxon>Hyphomicrobiales</taxon>
        <taxon>Rhodoblastaceae</taxon>
        <taxon>Rhodoblastus</taxon>
    </lineage>
</organism>
<sequence length="112" mass="12228">MARTKKSEVNPAISDPAALGVAAEQASEFLKSLANPVRLRILCLLADGEATVGEITERLAARQSLISQHLALLRKDGLVRATRDGQSIRYALADIRVERLIGVLYETFCPRV</sequence>
<dbReference type="InterPro" id="IPR036388">
    <property type="entry name" value="WH-like_DNA-bd_sf"/>
</dbReference>
<dbReference type="PROSITE" id="PS50987">
    <property type="entry name" value="HTH_ARSR_2"/>
    <property type="match status" value="1"/>
</dbReference>
<proteinExistence type="predicted"/>
<dbReference type="AlphaFoldDB" id="A0A2S6N7Y6"/>
<dbReference type="SUPFAM" id="SSF46785">
    <property type="entry name" value="Winged helix' DNA-binding domain"/>
    <property type="match status" value="1"/>
</dbReference>
<dbReference type="NCBIfam" id="NF033788">
    <property type="entry name" value="HTH_metalloreg"/>
    <property type="match status" value="1"/>
</dbReference>
<evidence type="ECO:0000313" key="5">
    <source>
        <dbReference type="Proteomes" id="UP000239089"/>
    </source>
</evidence>
<protein>
    <submittedName>
        <fullName evidence="4">Uncharacterized protein</fullName>
    </submittedName>
</protein>
<keyword evidence="5" id="KW-1185">Reference proteome</keyword>
<gene>
    <name evidence="4" type="ORF">CCR94_11685</name>
</gene>
<reference evidence="4 5" key="1">
    <citation type="journal article" date="2018" name="Arch. Microbiol.">
        <title>New insights into the metabolic potential of the phototrophic purple bacterium Rhodopila globiformis DSM 161(T) from its draft genome sequence and evidence for a vanadium-dependent nitrogenase.</title>
        <authorList>
            <person name="Imhoff J.F."/>
            <person name="Rahn T."/>
            <person name="Kunzel S."/>
            <person name="Neulinger S.C."/>
        </authorList>
    </citation>
    <scope>NUCLEOTIDE SEQUENCE [LARGE SCALE GENOMIC DNA]</scope>
    <source>
        <strain evidence="4 5">DSM 16996</strain>
    </source>
</reference>
<dbReference type="PANTHER" id="PTHR33154">
    <property type="entry name" value="TRANSCRIPTIONAL REGULATOR, ARSR FAMILY"/>
    <property type="match status" value="1"/>
</dbReference>
<keyword evidence="2" id="KW-0238">DNA-binding</keyword>
<dbReference type="InterPro" id="IPR001845">
    <property type="entry name" value="HTH_ArsR_DNA-bd_dom"/>
</dbReference>
<dbReference type="SMART" id="SM00418">
    <property type="entry name" value="HTH_ARSR"/>
    <property type="match status" value="1"/>
</dbReference>
<dbReference type="GO" id="GO:0003700">
    <property type="term" value="F:DNA-binding transcription factor activity"/>
    <property type="evidence" value="ECO:0007669"/>
    <property type="project" value="InterPro"/>
</dbReference>
<dbReference type="EMBL" id="NHSJ01000073">
    <property type="protein sequence ID" value="PPQ30719.1"/>
    <property type="molecule type" value="Genomic_DNA"/>
</dbReference>
<dbReference type="PRINTS" id="PR00778">
    <property type="entry name" value="HTHARSR"/>
</dbReference>
<dbReference type="Pfam" id="PF01022">
    <property type="entry name" value="HTH_5"/>
    <property type="match status" value="1"/>
</dbReference>
<evidence type="ECO:0000256" key="3">
    <source>
        <dbReference type="ARBA" id="ARBA00023163"/>
    </source>
</evidence>
<dbReference type="CDD" id="cd00090">
    <property type="entry name" value="HTH_ARSR"/>
    <property type="match status" value="1"/>
</dbReference>
<dbReference type="Gene3D" id="1.10.10.10">
    <property type="entry name" value="Winged helix-like DNA-binding domain superfamily/Winged helix DNA-binding domain"/>
    <property type="match status" value="1"/>
</dbReference>
<keyword evidence="1" id="KW-0805">Transcription regulation</keyword>
<accession>A0A2S6N7Y6</accession>
<dbReference type="RefSeq" id="WP_104508028.1">
    <property type="nucleotide sequence ID" value="NZ_JACIGC010000004.1"/>
</dbReference>
<keyword evidence="3" id="KW-0804">Transcription</keyword>
<dbReference type="GO" id="GO:0003677">
    <property type="term" value="F:DNA binding"/>
    <property type="evidence" value="ECO:0007669"/>
    <property type="project" value="UniProtKB-KW"/>
</dbReference>
<name>A0A2S6N7Y6_9HYPH</name>
<evidence type="ECO:0000313" key="4">
    <source>
        <dbReference type="EMBL" id="PPQ30719.1"/>
    </source>
</evidence>
<comment type="caution">
    <text evidence="4">The sequence shown here is derived from an EMBL/GenBank/DDBJ whole genome shotgun (WGS) entry which is preliminary data.</text>
</comment>
<dbReference type="InterPro" id="IPR036390">
    <property type="entry name" value="WH_DNA-bd_sf"/>
</dbReference>
<dbReference type="InterPro" id="IPR011991">
    <property type="entry name" value="ArsR-like_HTH"/>
</dbReference>